<evidence type="ECO:0000256" key="1">
    <source>
        <dbReference type="SAM" id="Phobius"/>
    </source>
</evidence>
<proteinExistence type="predicted"/>
<keyword evidence="1" id="KW-0812">Transmembrane</keyword>
<dbReference type="Proteomes" id="UP001595719">
    <property type="component" value="Unassembled WGS sequence"/>
</dbReference>
<keyword evidence="3" id="KW-1185">Reference proteome</keyword>
<sequence>MSKFNKRLIEPFIIIIIISIVLISFVNFKGVQVKLYNNTGKDIDSLIIGETLIGNLKKGDTTDFIKFKKFRFDSGFPYEDLSGTVNGNRIHDLKWSWCASERSYESNGEYIFDMITKEDNEGNTYLHLVKHQ</sequence>
<keyword evidence="1" id="KW-0472">Membrane</keyword>
<keyword evidence="1" id="KW-1133">Transmembrane helix</keyword>
<reference evidence="3" key="1">
    <citation type="journal article" date="2019" name="Int. J. Syst. Evol. Microbiol.">
        <title>The Global Catalogue of Microorganisms (GCM) 10K type strain sequencing project: providing services to taxonomists for standard genome sequencing and annotation.</title>
        <authorList>
            <consortium name="The Broad Institute Genomics Platform"/>
            <consortium name="The Broad Institute Genome Sequencing Center for Infectious Disease"/>
            <person name="Wu L."/>
            <person name="Ma J."/>
        </authorList>
    </citation>
    <scope>NUCLEOTIDE SEQUENCE [LARGE SCALE GENOMIC DNA]</scope>
    <source>
        <strain evidence="3">CGMCC 1.15345</strain>
    </source>
</reference>
<gene>
    <name evidence="2" type="ORF">ACFOY0_12785</name>
</gene>
<dbReference type="EMBL" id="JBHSCO010000003">
    <property type="protein sequence ID" value="MFC4391873.1"/>
    <property type="molecule type" value="Genomic_DNA"/>
</dbReference>
<name>A0ABV8WA19_9FLAO</name>
<evidence type="ECO:0008006" key="4">
    <source>
        <dbReference type="Google" id="ProtNLM"/>
    </source>
</evidence>
<accession>A0ABV8WA19</accession>
<dbReference type="RefSeq" id="WP_179003959.1">
    <property type="nucleotide sequence ID" value="NZ_JBHSCO010000003.1"/>
</dbReference>
<protein>
    <recommendedName>
        <fullName evidence="4">DUF4430 domain-containing protein</fullName>
    </recommendedName>
</protein>
<evidence type="ECO:0000313" key="2">
    <source>
        <dbReference type="EMBL" id="MFC4391873.1"/>
    </source>
</evidence>
<comment type="caution">
    <text evidence="2">The sequence shown here is derived from an EMBL/GenBank/DDBJ whole genome shotgun (WGS) entry which is preliminary data.</text>
</comment>
<evidence type="ECO:0000313" key="3">
    <source>
        <dbReference type="Proteomes" id="UP001595719"/>
    </source>
</evidence>
<organism evidence="2 3">
    <name type="scientific">Flavobacterium quisquiliarum</name>
    <dbReference type="NCBI Taxonomy" id="1834436"/>
    <lineage>
        <taxon>Bacteria</taxon>
        <taxon>Pseudomonadati</taxon>
        <taxon>Bacteroidota</taxon>
        <taxon>Flavobacteriia</taxon>
        <taxon>Flavobacteriales</taxon>
        <taxon>Flavobacteriaceae</taxon>
        <taxon>Flavobacterium</taxon>
    </lineage>
</organism>
<feature type="transmembrane region" description="Helical" evidence="1">
    <location>
        <begin position="12"/>
        <end position="28"/>
    </location>
</feature>